<dbReference type="AlphaFoldDB" id="A0A5N8XK54"/>
<dbReference type="Pfam" id="PF03466">
    <property type="entry name" value="LysR_substrate"/>
    <property type="match status" value="1"/>
</dbReference>
<reference evidence="5 6" key="1">
    <citation type="submission" date="2019-07" db="EMBL/GenBank/DDBJ databases">
        <title>New species of Amycolatopsis and Streptomyces.</title>
        <authorList>
            <person name="Duangmal K."/>
            <person name="Teo W.F.A."/>
            <person name="Lipun K."/>
        </authorList>
    </citation>
    <scope>NUCLEOTIDE SEQUENCE [LARGE SCALE GENOMIC DNA]</scope>
    <source>
        <strain evidence="5 6">NBRC 106415</strain>
    </source>
</reference>
<organism evidence="5 6">
    <name type="scientific">Streptomyces spongiae</name>
    <dbReference type="NCBI Taxonomy" id="565072"/>
    <lineage>
        <taxon>Bacteria</taxon>
        <taxon>Bacillati</taxon>
        <taxon>Actinomycetota</taxon>
        <taxon>Actinomycetes</taxon>
        <taxon>Kitasatosporales</taxon>
        <taxon>Streptomycetaceae</taxon>
        <taxon>Streptomyces</taxon>
    </lineage>
</organism>
<dbReference type="PANTHER" id="PTHR30118:SF15">
    <property type="entry name" value="TRANSCRIPTIONAL REGULATORY PROTEIN"/>
    <property type="match status" value="1"/>
</dbReference>
<dbReference type="GO" id="GO:0006355">
    <property type="term" value="P:regulation of DNA-templated transcription"/>
    <property type="evidence" value="ECO:0007669"/>
    <property type="project" value="TreeGrafter"/>
</dbReference>
<evidence type="ECO:0000313" key="5">
    <source>
        <dbReference type="EMBL" id="MPY59851.1"/>
    </source>
</evidence>
<keyword evidence="6" id="KW-1185">Reference proteome</keyword>
<evidence type="ECO:0000313" key="6">
    <source>
        <dbReference type="Proteomes" id="UP000400924"/>
    </source>
</evidence>
<evidence type="ECO:0000256" key="1">
    <source>
        <dbReference type="ARBA" id="ARBA00023015"/>
    </source>
</evidence>
<protein>
    <recommendedName>
        <fullName evidence="4">LysR substrate-binding domain-containing protein</fullName>
    </recommendedName>
</protein>
<accession>A0A5N8XK54</accession>
<proteinExistence type="predicted"/>
<keyword evidence="2" id="KW-0238">DNA-binding</keyword>
<dbReference type="InterPro" id="IPR005119">
    <property type="entry name" value="LysR_subst-bd"/>
</dbReference>
<dbReference type="PANTHER" id="PTHR30118">
    <property type="entry name" value="HTH-TYPE TRANSCRIPTIONAL REGULATOR LEUO-RELATED"/>
    <property type="match status" value="1"/>
</dbReference>
<dbReference type="RefSeq" id="WP_322725131.1">
    <property type="nucleotide sequence ID" value="NZ_VJZC01000168.1"/>
</dbReference>
<dbReference type="EMBL" id="VJZC01000168">
    <property type="protein sequence ID" value="MPY59851.1"/>
    <property type="molecule type" value="Genomic_DNA"/>
</dbReference>
<dbReference type="SUPFAM" id="SSF53850">
    <property type="entry name" value="Periplasmic binding protein-like II"/>
    <property type="match status" value="1"/>
</dbReference>
<dbReference type="GO" id="GO:0003677">
    <property type="term" value="F:DNA binding"/>
    <property type="evidence" value="ECO:0007669"/>
    <property type="project" value="UniProtKB-KW"/>
</dbReference>
<keyword evidence="3" id="KW-0804">Transcription</keyword>
<keyword evidence="1" id="KW-0805">Transcription regulation</keyword>
<gene>
    <name evidence="5" type="ORF">FNH08_22595</name>
</gene>
<dbReference type="InterPro" id="IPR050389">
    <property type="entry name" value="LysR-type_TF"/>
</dbReference>
<dbReference type="Proteomes" id="UP000400924">
    <property type="component" value="Unassembled WGS sequence"/>
</dbReference>
<sequence length="125" mass="13957">MADAHSTRIGATLTVDDLTRLPHVVFEWEGRRVGAQQALARLIPDLVVQCVVFEFLMIPSMVSGTPMIALLQRRLAQRLAAQHGLRVMESPIPLPSLGVDLVWNPRTDGDPGRVWLRKQLMCTVH</sequence>
<dbReference type="Gene3D" id="3.40.190.10">
    <property type="entry name" value="Periplasmic binding protein-like II"/>
    <property type="match status" value="2"/>
</dbReference>
<feature type="domain" description="LysR substrate-binding" evidence="4">
    <location>
        <begin position="4"/>
        <end position="116"/>
    </location>
</feature>
<evidence type="ECO:0000256" key="2">
    <source>
        <dbReference type="ARBA" id="ARBA00023125"/>
    </source>
</evidence>
<evidence type="ECO:0000259" key="4">
    <source>
        <dbReference type="Pfam" id="PF03466"/>
    </source>
</evidence>
<name>A0A5N8XK54_9ACTN</name>
<evidence type="ECO:0000256" key="3">
    <source>
        <dbReference type="ARBA" id="ARBA00023163"/>
    </source>
</evidence>
<comment type="caution">
    <text evidence="5">The sequence shown here is derived from an EMBL/GenBank/DDBJ whole genome shotgun (WGS) entry which is preliminary data.</text>
</comment>